<proteinExistence type="predicted"/>
<sequence>MNIGTEEFDPEPLQENSGWQDCEDVEDTLSFSDLSLKNCEGYWDSFSKLDRSSSFDHQDFFEFFGEDVTGCPANSANFSDNIIFCGKLIPYRRDQTVGAETKQNLEIAAQPKQTKKSSIFPSKLSHSFSKSTERAAARSNTSPKKQKQEKSDKACESTNKGYANKKISVDRKYDSSMRKGSNFSPLMKTGCYSFRLGVGKFPMEMDLSDMKIRQSKRSPTPARMFPISDDESDQTDKSSKGKRGKGLWGLFRGKASLGCIPRSSLS</sequence>
<evidence type="ECO:0000256" key="1">
    <source>
        <dbReference type="SAM" id="MobiDB-lite"/>
    </source>
</evidence>
<dbReference type="AlphaFoldDB" id="A0AAV1QZR2"/>
<feature type="region of interest" description="Disordered" evidence="1">
    <location>
        <begin position="213"/>
        <end position="247"/>
    </location>
</feature>
<feature type="region of interest" description="Disordered" evidence="1">
    <location>
        <begin position="108"/>
        <end position="160"/>
    </location>
</feature>
<dbReference type="Proteomes" id="UP001314170">
    <property type="component" value="Unassembled WGS sequence"/>
</dbReference>
<organism evidence="2 3">
    <name type="scientific">Dovyalis caffra</name>
    <dbReference type="NCBI Taxonomy" id="77055"/>
    <lineage>
        <taxon>Eukaryota</taxon>
        <taxon>Viridiplantae</taxon>
        <taxon>Streptophyta</taxon>
        <taxon>Embryophyta</taxon>
        <taxon>Tracheophyta</taxon>
        <taxon>Spermatophyta</taxon>
        <taxon>Magnoliopsida</taxon>
        <taxon>eudicotyledons</taxon>
        <taxon>Gunneridae</taxon>
        <taxon>Pentapetalae</taxon>
        <taxon>rosids</taxon>
        <taxon>fabids</taxon>
        <taxon>Malpighiales</taxon>
        <taxon>Salicaceae</taxon>
        <taxon>Flacourtieae</taxon>
        <taxon>Dovyalis</taxon>
    </lineage>
</organism>
<keyword evidence="3" id="KW-1185">Reference proteome</keyword>
<feature type="compositionally biased region" description="Basic and acidic residues" evidence="1">
    <location>
        <begin position="146"/>
        <end position="155"/>
    </location>
</feature>
<accession>A0AAV1QZR2</accession>
<gene>
    <name evidence="2" type="ORF">DCAF_LOCUS3201</name>
</gene>
<reference evidence="2 3" key="1">
    <citation type="submission" date="2024-01" db="EMBL/GenBank/DDBJ databases">
        <authorList>
            <person name="Waweru B."/>
        </authorList>
    </citation>
    <scope>NUCLEOTIDE SEQUENCE [LARGE SCALE GENOMIC DNA]</scope>
</reference>
<comment type="caution">
    <text evidence="2">The sequence shown here is derived from an EMBL/GenBank/DDBJ whole genome shotgun (WGS) entry which is preliminary data.</text>
</comment>
<dbReference type="EMBL" id="CAWUPB010000850">
    <property type="protein sequence ID" value="CAK7325521.1"/>
    <property type="molecule type" value="Genomic_DNA"/>
</dbReference>
<evidence type="ECO:0000313" key="2">
    <source>
        <dbReference type="EMBL" id="CAK7325521.1"/>
    </source>
</evidence>
<evidence type="ECO:0000313" key="3">
    <source>
        <dbReference type="Proteomes" id="UP001314170"/>
    </source>
</evidence>
<dbReference type="PANTHER" id="PTHR34130:SF5">
    <property type="entry name" value="OS08G0243800 PROTEIN"/>
    <property type="match status" value="1"/>
</dbReference>
<dbReference type="PANTHER" id="PTHR34130">
    <property type="entry name" value="OS08G0243800 PROTEIN"/>
    <property type="match status" value="1"/>
</dbReference>
<feature type="compositionally biased region" description="Polar residues" evidence="1">
    <location>
        <begin position="116"/>
        <end position="130"/>
    </location>
</feature>
<name>A0AAV1QZR2_9ROSI</name>
<protein>
    <submittedName>
        <fullName evidence="2">Uncharacterized protein</fullName>
    </submittedName>
</protein>